<protein>
    <recommendedName>
        <fullName evidence="5">Gfo/Idh/MocA-like oxidoreductase N-terminal domain-containing protein</fullName>
    </recommendedName>
</protein>
<proteinExistence type="predicted"/>
<evidence type="ECO:0000259" key="2">
    <source>
        <dbReference type="Pfam" id="PF02894"/>
    </source>
</evidence>
<name>A0A1W9S373_9BACT</name>
<dbReference type="InterPro" id="IPR004104">
    <property type="entry name" value="Gfo/Idh/MocA-like_OxRdtase_C"/>
</dbReference>
<dbReference type="PANTHER" id="PTHR43377:SF6">
    <property type="entry name" value="GFO_IDH_MOCA-LIKE OXIDOREDUCTASE N-TERMINAL DOMAIN-CONTAINING PROTEIN"/>
    <property type="match status" value="1"/>
</dbReference>
<dbReference type="Proteomes" id="UP000192611">
    <property type="component" value="Unassembled WGS sequence"/>
</dbReference>
<gene>
    <name evidence="3" type="ORF">B6D57_00360</name>
</gene>
<dbReference type="PANTHER" id="PTHR43377">
    <property type="entry name" value="BILIVERDIN REDUCTASE A"/>
    <property type="match status" value="1"/>
</dbReference>
<dbReference type="InterPro" id="IPR000683">
    <property type="entry name" value="Gfo/Idh/MocA-like_OxRdtase_N"/>
</dbReference>
<dbReference type="EMBL" id="NATQ01000004">
    <property type="protein sequence ID" value="OQX91279.1"/>
    <property type="molecule type" value="Genomic_DNA"/>
</dbReference>
<feature type="domain" description="Gfo/Idh/MocA-like oxidoreductase C-terminal" evidence="2">
    <location>
        <begin position="155"/>
        <end position="318"/>
    </location>
</feature>
<dbReference type="InterPro" id="IPR036291">
    <property type="entry name" value="NAD(P)-bd_dom_sf"/>
</dbReference>
<dbReference type="Gene3D" id="3.40.50.720">
    <property type="entry name" value="NAD(P)-binding Rossmann-like Domain"/>
    <property type="match status" value="1"/>
</dbReference>
<dbReference type="SUPFAM" id="SSF55347">
    <property type="entry name" value="Glyceraldehyde-3-phosphate dehydrogenase-like, C-terminal domain"/>
    <property type="match status" value="1"/>
</dbReference>
<reference evidence="4" key="1">
    <citation type="submission" date="2017-03" db="EMBL/GenBank/DDBJ databases">
        <title>Novel pathways for hydrocarbon cycling and metabolic interdependencies in hydrothermal sediment communities.</title>
        <authorList>
            <person name="Dombrowski N."/>
            <person name="Seitz K."/>
            <person name="Teske A."/>
            <person name="Baker B."/>
        </authorList>
    </citation>
    <scope>NUCLEOTIDE SEQUENCE [LARGE SCALE GENOMIC DNA]</scope>
</reference>
<sequence length="326" mass="36413">MKIGLIGVGRWGENHLRTLLDIGNVEVVVYDTDEGRLSEIIAKYGVESAGSFNEILDAEGVIIATSASDHFEHTKKALNSGCNVLVEKPLALSSDEGMELVEIAEKNSLILGVGHLLVYHPAVIKMKEMLLDYGRQIYVFTRRTNLGVVRDVENTLYSLGVHDVSILLYLFGRMPNGVSCMGDCLLQEQIEDIAFLYMDFDGIPSYSHITWLSVEKRQEVVIFTDRGVIWHSCTGDEPLKVLRPPEDVDTIDDWVRRCRLPELDVQTIEVDDTPPLTVEIEAFLKAIETKSPMITDGREGLEVLLVLEAAMKSIRKGGKRVRVEGI</sequence>
<dbReference type="Pfam" id="PF02894">
    <property type="entry name" value="GFO_IDH_MocA_C"/>
    <property type="match status" value="1"/>
</dbReference>
<dbReference type="SUPFAM" id="SSF51735">
    <property type="entry name" value="NAD(P)-binding Rossmann-fold domains"/>
    <property type="match status" value="1"/>
</dbReference>
<organism evidence="3 4">
    <name type="scientific">Candidatus Coatesbacteria bacterium 4484_99</name>
    <dbReference type="NCBI Taxonomy" id="1970774"/>
    <lineage>
        <taxon>Bacteria</taxon>
        <taxon>Candidatus Coatesiibacteriota</taxon>
    </lineage>
</organism>
<evidence type="ECO:0000313" key="4">
    <source>
        <dbReference type="Proteomes" id="UP000192611"/>
    </source>
</evidence>
<dbReference type="AlphaFoldDB" id="A0A1W9S373"/>
<evidence type="ECO:0008006" key="5">
    <source>
        <dbReference type="Google" id="ProtNLM"/>
    </source>
</evidence>
<accession>A0A1W9S373</accession>
<dbReference type="Gene3D" id="3.30.360.10">
    <property type="entry name" value="Dihydrodipicolinate Reductase, domain 2"/>
    <property type="match status" value="1"/>
</dbReference>
<dbReference type="InterPro" id="IPR051450">
    <property type="entry name" value="Gfo/Idh/MocA_Oxidoreductases"/>
</dbReference>
<dbReference type="GO" id="GO:0000166">
    <property type="term" value="F:nucleotide binding"/>
    <property type="evidence" value="ECO:0007669"/>
    <property type="project" value="InterPro"/>
</dbReference>
<evidence type="ECO:0000313" key="3">
    <source>
        <dbReference type="EMBL" id="OQX91279.1"/>
    </source>
</evidence>
<comment type="caution">
    <text evidence="3">The sequence shown here is derived from an EMBL/GenBank/DDBJ whole genome shotgun (WGS) entry which is preliminary data.</text>
</comment>
<dbReference type="Pfam" id="PF01408">
    <property type="entry name" value="GFO_IDH_MocA"/>
    <property type="match status" value="1"/>
</dbReference>
<evidence type="ECO:0000259" key="1">
    <source>
        <dbReference type="Pfam" id="PF01408"/>
    </source>
</evidence>
<feature type="domain" description="Gfo/Idh/MocA-like oxidoreductase N-terminal" evidence="1">
    <location>
        <begin position="1"/>
        <end position="115"/>
    </location>
</feature>